<feature type="region of interest" description="Disordered" evidence="1">
    <location>
        <begin position="1"/>
        <end position="43"/>
    </location>
</feature>
<dbReference type="Proteomes" id="UP001165378">
    <property type="component" value="Unassembled WGS sequence"/>
</dbReference>
<keyword evidence="2" id="KW-0812">Transmembrane</keyword>
<evidence type="ECO:0000256" key="1">
    <source>
        <dbReference type="SAM" id="MobiDB-lite"/>
    </source>
</evidence>
<sequence>MTNIPSASDPDRIPYVPAWSDTTPPQGTPSYAPAPPQGDRRARKERSVLLSPLVLGLAVLLLAVIGGGTYMYVNGGEKVAFREGDCLDDLAGGTPHITKCGTPEARYQVVTIFEDTIDIGACSSVTGANIPVVIESKDVICVLSLNG</sequence>
<feature type="compositionally biased region" description="Polar residues" evidence="1">
    <location>
        <begin position="20"/>
        <end position="29"/>
    </location>
</feature>
<dbReference type="AlphaFoldDB" id="A0AA41QBK9"/>
<comment type="caution">
    <text evidence="3">The sequence shown here is derived from an EMBL/GenBank/DDBJ whole genome shotgun (WGS) entry which is preliminary data.</text>
</comment>
<keyword evidence="2" id="KW-1133">Transmembrane helix</keyword>
<feature type="transmembrane region" description="Helical" evidence="2">
    <location>
        <begin position="48"/>
        <end position="73"/>
    </location>
</feature>
<reference evidence="3" key="1">
    <citation type="submission" date="2022-01" db="EMBL/GenBank/DDBJ databases">
        <title>Genome-Based Taxonomic Classification of the Phylum Actinobacteria.</title>
        <authorList>
            <person name="Gao Y."/>
        </authorList>
    </citation>
    <scope>NUCLEOTIDE SEQUENCE</scope>
    <source>
        <strain evidence="3">KLBMP 8922</strain>
    </source>
</reference>
<evidence type="ECO:0000313" key="4">
    <source>
        <dbReference type="Proteomes" id="UP001165378"/>
    </source>
</evidence>
<proteinExistence type="predicted"/>
<gene>
    <name evidence="3" type="ORF">LZ495_42645</name>
</gene>
<protein>
    <submittedName>
        <fullName evidence="3">Uncharacterized protein</fullName>
    </submittedName>
</protein>
<organism evidence="3 4">
    <name type="scientific">Yinghuangia soli</name>
    <dbReference type="NCBI Taxonomy" id="2908204"/>
    <lineage>
        <taxon>Bacteria</taxon>
        <taxon>Bacillati</taxon>
        <taxon>Actinomycetota</taxon>
        <taxon>Actinomycetes</taxon>
        <taxon>Kitasatosporales</taxon>
        <taxon>Streptomycetaceae</taxon>
        <taxon>Yinghuangia</taxon>
    </lineage>
</organism>
<name>A0AA41QBK9_9ACTN</name>
<keyword evidence="4" id="KW-1185">Reference proteome</keyword>
<evidence type="ECO:0000256" key="2">
    <source>
        <dbReference type="SAM" id="Phobius"/>
    </source>
</evidence>
<dbReference type="RefSeq" id="WP_235058655.1">
    <property type="nucleotide sequence ID" value="NZ_JAKFHA010000064.1"/>
</dbReference>
<dbReference type="EMBL" id="JAKFHA010000064">
    <property type="protein sequence ID" value="MCF2533889.1"/>
    <property type="molecule type" value="Genomic_DNA"/>
</dbReference>
<evidence type="ECO:0000313" key="3">
    <source>
        <dbReference type="EMBL" id="MCF2533889.1"/>
    </source>
</evidence>
<keyword evidence="2" id="KW-0472">Membrane</keyword>
<accession>A0AA41QBK9</accession>